<dbReference type="EC" id="3.1.1.11" evidence="5"/>
<dbReference type="PANTHER" id="PTHR31321">
    <property type="entry name" value="ACYL-COA THIOESTER HYDROLASE YBHC-RELATED"/>
    <property type="match status" value="1"/>
</dbReference>
<gene>
    <name evidence="7" type="primary">pemA_1</name>
    <name evidence="7" type="ORF">NCTC11388_02663</name>
</gene>
<keyword evidence="2 5" id="KW-0378">Hydrolase</keyword>
<dbReference type="UniPathway" id="UPA00545">
    <property type="reaction ID" value="UER00823"/>
</dbReference>
<feature type="domain" description="Pectinesterase catalytic" evidence="6">
    <location>
        <begin position="25"/>
        <end position="307"/>
    </location>
</feature>
<dbReference type="AlphaFoldDB" id="A0A380CED8"/>
<evidence type="ECO:0000313" key="8">
    <source>
        <dbReference type="Proteomes" id="UP000254893"/>
    </source>
</evidence>
<keyword evidence="3 5" id="KW-0063">Aspartyl esterase</keyword>
<dbReference type="Pfam" id="PF01095">
    <property type="entry name" value="Pectinesterase"/>
    <property type="match status" value="1"/>
</dbReference>
<evidence type="ECO:0000256" key="3">
    <source>
        <dbReference type="ARBA" id="ARBA00023085"/>
    </source>
</evidence>
<dbReference type="GO" id="GO:0042545">
    <property type="term" value="P:cell wall modification"/>
    <property type="evidence" value="ECO:0007669"/>
    <property type="project" value="UniProtKB-UniRule"/>
</dbReference>
<reference evidence="7 8" key="1">
    <citation type="submission" date="2018-06" db="EMBL/GenBank/DDBJ databases">
        <authorList>
            <consortium name="Pathogen Informatics"/>
            <person name="Doyle S."/>
        </authorList>
    </citation>
    <scope>NUCLEOTIDE SEQUENCE [LARGE SCALE GENOMIC DNA]</scope>
    <source>
        <strain evidence="7 8">NCTC11388</strain>
    </source>
</reference>
<comment type="pathway">
    <text evidence="5">Glycan metabolism; pectin degradation; 2-dehydro-3-deoxy-D-gluconate from pectin: step 1/5.</text>
</comment>
<dbReference type="InterPro" id="IPR000070">
    <property type="entry name" value="Pectinesterase_cat"/>
</dbReference>
<feature type="active site" evidence="4">
    <location>
        <position position="180"/>
    </location>
</feature>
<evidence type="ECO:0000256" key="1">
    <source>
        <dbReference type="ARBA" id="ARBA00008891"/>
    </source>
</evidence>
<dbReference type="EMBL" id="UGYW01000002">
    <property type="protein sequence ID" value="SUJ17578.1"/>
    <property type="molecule type" value="Genomic_DNA"/>
</dbReference>
<proteinExistence type="inferred from homology"/>
<name>A0A380CED8_SPHSI</name>
<evidence type="ECO:0000256" key="2">
    <source>
        <dbReference type="ARBA" id="ARBA00022801"/>
    </source>
</evidence>
<dbReference type="Proteomes" id="UP000254893">
    <property type="component" value="Unassembled WGS sequence"/>
</dbReference>
<dbReference type="GO" id="GO:0009279">
    <property type="term" value="C:cell outer membrane"/>
    <property type="evidence" value="ECO:0007669"/>
    <property type="project" value="TreeGrafter"/>
</dbReference>
<evidence type="ECO:0000259" key="6">
    <source>
        <dbReference type="Pfam" id="PF01095"/>
    </source>
</evidence>
<dbReference type="PANTHER" id="PTHR31321:SF57">
    <property type="entry name" value="PECTINESTERASE 53-RELATED"/>
    <property type="match status" value="1"/>
</dbReference>
<dbReference type="GO" id="GO:0030599">
    <property type="term" value="F:pectinesterase activity"/>
    <property type="evidence" value="ECO:0007669"/>
    <property type="project" value="UniProtKB-UniRule"/>
</dbReference>
<evidence type="ECO:0000256" key="5">
    <source>
        <dbReference type="RuleBase" id="RU000589"/>
    </source>
</evidence>
<dbReference type="SUPFAM" id="SSF51126">
    <property type="entry name" value="Pectin lyase-like"/>
    <property type="match status" value="1"/>
</dbReference>
<dbReference type="InterPro" id="IPR012334">
    <property type="entry name" value="Pectin_lyas_fold"/>
</dbReference>
<dbReference type="InterPro" id="IPR011050">
    <property type="entry name" value="Pectin_lyase_fold/virulence"/>
</dbReference>
<evidence type="ECO:0000313" key="7">
    <source>
        <dbReference type="EMBL" id="SUJ17578.1"/>
    </source>
</evidence>
<dbReference type="InterPro" id="IPR033131">
    <property type="entry name" value="Pectinesterase_Asp_AS"/>
</dbReference>
<comment type="similarity">
    <text evidence="1">Belongs to the pectinesterase family.</text>
</comment>
<comment type="catalytic activity">
    <reaction evidence="5">
        <text>[(1-&gt;4)-alpha-D-galacturonosyl methyl ester](n) + n H2O = [(1-&gt;4)-alpha-D-galacturonosyl](n) + n methanol + n H(+)</text>
        <dbReference type="Rhea" id="RHEA:22380"/>
        <dbReference type="Rhea" id="RHEA-COMP:14570"/>
        <dbReference type="Rhea" id="RHEA-COMP:14573"/>
        <dbReference type="ChEBI" id="CHEBI:15377"/>
        <dbReference type="ChEBI" id="CHEBI:15378"/>
        <dbReference type="ChEBI" id="CHEBI:17790"/>
        <dbReference type="ChEBI" id="CHEBI:140522"/>
        <dbReference type="ChEBI" id="CHEBI:140523"/>
        <dbReference type="EC" id="3.1.1.11"/>
    </reaction>
</comment>
<dbReference type="Gene3D" id="2.160.20.10">
    <property type="entry name" value="Single-stranded right-handed beta-helix, Pectin lyase-like"/>
    <property type="match status" value="1"/>
</dbReference>
<dbReference type="GO" id="GO:0045490">
    <property type="term" value="P:pectin catabolic process"/>
    <property type="evidence" value="ECO:0007669"/>
    <property type="project" value="UniProtKB-UniRule"/>
</dbReference>
<accession>A0A380CED8</accession>
<sequence>MRNLVLFTVMLFTGLQYAVARSYDYIVAQDGSGQFKTVQEALNAVPDFRKTVTTIYIKNGIYKEKLILAGSKQNVRLIGEQVEKTILTYDDFAQRKNTFGEEKGTSGSSSVYLYGDGFVAENLTFQNSAGPVGQAVAVWVASDRAVFSNCRFLGFQDTLYTYGKGSRQYYYNCYIEGTVDYIFGSSTAWFEGCELHCKNSGYITAASTPDTVAYGYIFNKCRVTGDKDTKRFYLGRPWRPYAKVIFMNTQLPAFIASEGWHNWGKESNELTVLYAEYNNTDAGSLSQNRVKWSHQLSEDEAQKVTLEAVFKDWNPLLSLR</sequence>
<protein>
    <recommendedName>
        <fullName evidence="5">Pectinesterase</fullName>
        <ecNumber evidence="5">3.1.1.11</ecNumber>
    </recommendedName>
</protein>
<dbReference type="RefSeq" id="WP_115170450.1">
    <property type="nucleotide sequence ID" value="NZ_UGYW01000002.1"/>
</dbReference>
<dbReference type="PROSITE" id="PS00503">
    <property type="entry name" value="PECTINESTERASE_2"/>
    <property type="match status" value="1"/>
</dbReference>
<organism evidence="7 8">
    <name type="scientific">Sphingobacterium spiritivorum</name>
    <name type="common">Flavobacterium spiritivorum</name>
    <dbReference type="NCBI Taxonomy" id="258"/>
    <lineage>
        <taxon>Bacteria</taxon>
        <taxon>Pseudomonadati</taxon>
        <taxon>Bacteroidota</taxon>
        <taxon>Sphingobacteriia</taxon>
        <taxon>Sphingobacteriales</taxon>
        <taxon>Sphingobacteriaceae</taxon>
        <taxon>Sphingobacterium</taxon>
    </lineage>
</organism>
<evidence type="ECO:0000256" key="4">
    <source>
        <dbReference type="PROSITE-ProRule" id="PRU10040"/>
    </source>
</evidence>